<proteinExistence type="predicted"/>
<reference evidence="1 2" key="2">
    <citation type="journal article" date="2022" name="Mol. Ecol. Resour.">
        <title>The genomes of chicory, endive, great burdock and yacon provide insights into Asteraceae paleo-polyploidization history and plant inulin production.</title>
        <authorList>
            <person name="Fan W."/>
            <person name="Wang S."/>
            <person name="Wang H."/>
            <person name="Wang A."/>
            <person name="Jiang F."/>
            <person name="Liu H."/>
            <person name="Zhao H."/>
            <person name="Xu D."/>
            <person name="Zhang Y."/>
        </authorList>
    </citation>
    <scope>NUCLEOTIDE SEQUENCE [LARGE SCALE GENOMIC DNA]</scope>
    <source>
        <strain evidence="2">cv. Yunnan</strain>
        <tissue evidence="1">Leaves</tissue>
    </source>
</reference>
<evidence type="ECO:0000313" key="1">
    <source>
        <dbReference type="EMBL" id="KAI3804247.1"/>
    </source>
</evidence>
<evidence type="ECO:0000313" key="2">
    <source>
        <dbReference type="Proteomes" id="UP001056120"/>
    </source>
</evidence>
<comment type="caution">
    <text evidence="1">The sequence shown here is derived from an EMBL/GenBank/DDBJ whole genome shotgun (WGS) entry which is preliminary data.</text>
</comment>
<keyword evidence="2" id="KW-1185">Reference proteome</keyword>
<sequence length="93" mass="10489">MLLGPSHQPHVAEEDHLWDHPVVHRSAPPEGLENLELQNLYLHLHSGEARTISFPVFQRQLPSEKTTWFIITVGAHFTVIPPSKPSPSVLTSR</sequence>
<protein>
    <submittedName>
        <fullName evidence="1">Uncharacterized protein</fullName>
    </submittedName>
</protein>
<accession>A0ACB9I852</accession>
<dbReference type="Proteomes" id="UP001056120">
    <property type="component" value="Linkage Group LG09"/>
</dbReference>
<reference evidence="2" key="1">
    <citation type="journal article" date="2022" name="Mol. Ecol. Resour.">
        <title>The genomes of chicory, endive, great burdock and yacon provide insights into Asteraceae palaeo-polyploidization history and plant inulin production.</title>
        <authorList>
            <person name="Fan W."/>
            <person name="Wang S."/>
            <person name="Wang H."/>
            <person name="Wang A."/>
            <person name="Jiang F."/>
            <person name="Liu H."/>
            <person name="Zhao H."/>
            <person name="Xu D."/>
            <person name="Zhang Y."/>
        </authorList>
    </citation>
    <scope>NUCLEOTIDE SEQUENCE [LARGE SCALE GENOMIC DNA]</scope>
    <source>
        <strain evidence="2">cv. Yunnan</strain>
    </source>
</reference>
<dbReference type="EMBL" id="CM042026">
    <property type="protein sequence ID" value="KAI3804247.1"/>
    <property type="molecule type" value="Genomic_DNA"/>
</dbReference>
<name>A0ACB9I852_9ASTR</name>
<gene>
    <name evidence="1" type="ORF">L1987_25647</name>
</gene>
<organism evidence="1 2">
    <name type="scientific">Smallanthus sonchifolius</name>
    <dbReference type="NCBI Taxonomy" id="185202"/>
    <lineage>
        <taxon>Eukaryota</taxon>
        <taxon>Viridiplantae</taxon>
        <taxon>Streptophyta</taxon>
        <taxon>Embryophyta</taxon>
        <taxon>Tracheophyta</taxon>
        <taxon>Spermatophyta</taxon>
        <taxon>Magnoliopsida</taxon>
        <taxon>eudicotyledons</taxon>
        <taxon>Gunneridae</taxon>
        <taxon>Pentapetalae</taxon>
        <taxon>asterids</taxon>
        <taxon>campanulids</taxon>
        <taxon>Asterales</taxon>
        <taxon>Asteraceae</taxon>
        <taxon>Asteroideae</taxon>
        <taxon>Heliantheae alliance</taxon>
        <taxon>Millerieae</taxon>
        <taxon>Smallanthus</taxon>
    </lineage>
</organism>